<evidence type="ECO:0000256" key="1">
    <source>
        <dbReference type="ARBA" id="ARBA00003921"/>
    </source>
</evidence>
<keyword evidence="14 19" id="KW-0131">Cell cycle</keyword>
<dbReference type="InterPro" id="IPR036615">
    <property type="entry name" value="Mur_ligase_C_dom_sf"/>
</dbReference>
<comment type="subcellular location">
    <subcellularLocation>
        <location evidence="2 19">Cytoplasm</location>
    </subcellularLocation>
</comment>
<dbReference type="Proteomes" id="UP000019183">
    <property type="component" value="Unassembled WGS sequence"/>
</dbReference>
<evidence type="ECO:0000256" key="2">
    <source>
        <dbReference type="ARBA" id="ARBA00004496"/>
    </source>
</evidence>
<evidence type="ECO:0000256" key="17">
    <source>
        <dbReference type="ARBA" id="ARBA00060592"/>
    </source>
</evidence>
<keyword evidence="8 19" id="KW-0436">Ligase</keyword>
<feature type="domain" description="Mur ligase N-terminal catalytic" evidence="20">
    <location>
        <begin position="16"/>
        <end position="114"/>
    </location>
</feature>
<dbReference type="Gene3D" id="3.90.190.20">
    <property type="entry name" value="Mur ligase, C-terminal domain"/>
    <property type="match status" value="1"/>
</dbReference>
<evidence type="ECO:0000256" key="11">
    <source>
        <dbReference type="ARBA" id="ARBA00022840"/>
    </source>
</evidence>
<evidence type="ECO:0000256" key="13">
    <source>
        <dbReference type="ARBA" id="ARBA00022984"/>
    </source>
</evidence>
<dbReference type="GO" id="GO:0009252">
    <property type="term" value="P:peptidoglycan biosynthetic process"/>
    <property type="evidence" value="ECO:0007669"/>
    <property type="project" value="UniProtKB-UniRule"/>
</dbReference>
<feature type="domain" description="Mur ligase C-terminal" evidence="21">
    <location>
        <begin position="336"/>
        <end position="461"/>
    </location>
</feature>
<comment type="caution">
    <text evidence="23">The sequence shown here is derived from an EMBL/GenBank/DDBJ whole genome shotgun (WGS) entry which is preliminary data.</text>
</comment>
<keyword evidence="24" id="KW-1185">Reference proteome</keyword>
<dbReference type="GO" id="GO:0051301">
    <property type="term" value="P:cell division"/>
    <property type="evidence" value="ECO:0007669"/>
    <property type="project" value="UniProtKB-KW"/>
</dbReference>
<dbReference type="EMBL" id="CBWK010000582">
    <property type="protein sequence ID" value="CDL10924.1"/>
    <property type="molecule type" value="Genomic_DNA"/>
</dbReference>
<dbReference type="EC" id="6.3.2.8" evidence="5 19"/>
<keyword evidence="10 19" id="KW-0547">Nucleotide-binding</keyword>
<dbReference type="FunFam" id="3.40.50.720:FF:000046">
    <property type="entry name" value="UDP-N-acetylmuramate--L-alanine ligase"/>
    <property type="match status" value="1"/>
</dbReference>
<sequence>MAKLRSIVPEMRRVRHIHFVGIGGAGMGGIAEVLANEGYQISGSDLAPNPVTQQLSQLGATIYFNHRPENVRDASVVVVSSAISADNPEIVAAHEARIPVIRRAEMLAELMRFRHGIAIAGTHGKTTTTAMVSSIYAEAGLDPTFVNGGLVKAAGVHARLGHSRYLIAEADESDASFLHLQPMVAIVTNIEADHMDTYHGDFENLKQTFINFLHNLPFYGRAVMCVDDPVIRELLPRVGRQITTYGFSDDADVRVEDYRQVGAQGHFRLVRQDKAILQVTLNAPGRHNALNAAAAVAVATEEGIDDRAILRALESFQGTGRRFDFLGEFPLAEVNGKPGSAMLIDDYGHHPTEVDATIKAARAGWPDKNLVMVFQPHRYTRTRDLYDDFANVLTQVDALLMLDVYPAGEAPIPGADSRSLCRTIRGRGKVDPILVPDSAQAAEMLASVLTGNDLVLVQGAGNIGKIARHLAEIKLIPQKRRRSAMADKIAVLFGGTSAEREVSLNSGAAVLAGAA</sequence>
<dbReference type="PANTHER" id="PTHR43445:SF3">
    <property type="entry name" value="UDP-N-ACETYLMURAMATE--L-ALANINE LIGASE"/>
    <property type="match status" value="1"/>
</dbReference>
<dbReference type="InterPro" id="IPR036565">
    <property type="entry name" value="Mur-like_cat_sf"/>
</dbReference>
<organism evidence="23 24">
    <name type="scientific">Klebsiella pneumoniae IS43</name>
    <dbReference type="NCBI Taxonomy" id="1432552"/>
    <lineage>
        <taxon>Bacteria</taxon>
        <taxon>Pseudomonadati</taxon>
        <taxon>Pseudomonadota</taxon>
        <taxon>Gammaproteobacteria</taxon>
        <taxon>Enterobacterales</taxon>
        <taxon>Enterobacteriaceae</taxon>
        <taxon>Klebsiella/Raoultella group</taxon>
        <taxon>Klebsiella</taxon>
        <taxon>Klebsiella pneumoniae complex</taxon>
    </lineage>
</organism>
<dbReference type="SUPFAM" id="SSF52440">
    <property type="entry name" value="PreATP-grasp domain"/>
    <property type="match status" value="1"/>
</dbReference>
<dbReference type="SUPFAM" id="SSF53623">
    <property type="entry name" value="MurD-like peptide ligases, catalytic domain"/>
    <property type="match status" value="1"/>
</dbReference>
<dbReference type="GO" id="GO:0005737">
    <property type="term" value="C:cytoplasm"/>
    <property type="evidence" value="ECO:0007669"/>
    <property type="project" value="UniProtKB-SubCell"/>
</dbReference>
<protein>
    <recommendedName>
        <fullName evidence="6 19">UDP-N-acetylmuramate--L-alanine ligase</fullName>
        <ecNumber evidence="5 19">6.3.2.8</ecNumber>
    </recommendedName>
    <alternativeName>
        <fullName evidence="18 19">UDP-N-acetylmuramoyl-L-alanine synthetase</fullName>
    </alternativeName>
</protein>
<evidence type="ECO:0000313" key="23">
    <source>
        <dbReference type="EMBL" id="CDL10924.1"/>
    </source>
</evidence>
<evidence type="ECO:0000256" key="9">
    <source>
        <dbReference type="ARBA" id="ARBA00022618"/>
    </source>
</evidence>
<dbReference type="InterPro" id="IPR013221">
    <property type="entry name" value="Mur_ligase_cen"/>
</dbReference>
<feature type="domain" description="Mur ligase central" evidence="22">
    <location>
        <begin position="119"/>
        <end position="299"/>
    </location>
</feature>
<proteinExistence type="inferred from homology"/>
<evidence type="ECO:0000256" key="15">
    <source>
        <dbReference type="ARBA" id="ARBA00023316"/>
    </source>
</evidence>
<evidence type="ECO:0000256" key="14">
    <source>
        <dbReference type="ARBA" id="ARBA00023306"/>
    </source>
</evidence>
<evidence type="ECO:0000259" key="22">
    <source>
        <dbReference type="Pfam" id="PF08245"/>
    </source>
</evidence>
<evidence type="ECO:0000256" key="5">
    <source>
        <dbReference type="ARBA" id="ARBA00012211"/>
    </source>
</evidence>
<dbReference type="PANTHER" id="PTHR43445">
    <property type="entry name" value="UDP-N-ACETYLMURAMATE--L-ALANINE LIGASE-RELATED"/>
    <property type="match status" value="1"/>
</dbReference>
<comment type="pathway">
    <text evidence="3 19">Cell wall biogenesis; peptidoglycan biosynthesis.</text>
</comment>
<dbReference type="Gene3D" id="3.40.50.20">
    <property type="match status" value="1"/>
</dbReference>
<dbReference type="FunFam" id="3.40.1190.10:FF:000001">
    <property type="entry name" value="UDP-N-acetylmuramate--L-alanine ligase"/>
    <property type="match status" value="1"/>
</dbReference>
<evidence type="ECO:0000256" key="8">
    <source>
        <dbReference type="ARBA" id="ARBA00022598"/>
    </source>
</evidence>
<evidence type="ECO:0000256" key="4">
    <source>
        <dbReference type="ARBA" id="ARBA00010416"/>
    </source>
</evidence>
<dbReference type="HAMAP" id="MF_00046">
    <property type="entry name" value="MurC"/>
    <property type="match status" value="1"/>
</dbReference>
<dbReference type="InterPro" id="IPR005758">
    <property type="entry name" value="UDP-N-AcMur_Ala_ligase_MurC"/>
</dbReference>
<dbReference type="InterPro" id="IPR000713">
    <property type="entry name" value="Mur_ligase_N"/>
</dbReference>
<evidence type="ECO:0000256" key="10">
    <source>
        <dbReference type="ARBA" id="ARBA00022741"/>
    </source>
</evidence>
<feature type="binding site" evidence="19">
    <location>
        <begin position="121"/>
        <end position="127"/>
    </location>
    <ligand>
        <name>ATP</name>
        <dbReference type="ChEBI" id="CHEBI:30616"/>
    </ligand>
</feature>
<evidence type="ECO:0000259" key="20">
    <source>
        <dbReference type="Pfam" id="PF01225"/>
    </source>
</evidence>
<dbReference type="GO" id="GO:0071555">
    <property type="term" value="P:cell wall organization"/>
    <property type="evidence" value="ECO:0007669"/>
    <property type="project" value="UniProtKB-KW"/>
</dbReference>
<dbReference type="FunFam" id="3.90.190.20:FF:000001">
    <property type="entry name" value="UDP-N-acetylmuramate--L-alanine ligase"/>
    <property type="match status" value="1"/>
</dbReference>
<evidence type="ECO:0000256" key="16">
    <source>
        <dbReference type="ARBA" id="ARBA00047833"/>
    </source>
</evidence>
<dbReference type="InterPro" id="IPR004101">
    <property type="entry name" value="Mur_ligase_C"/>
</dbReference>
<accession>W1DS30</accession>
<keyword evidence="13 19" id="KW-0573">Peptidoglycan synthesis</keyword>
<evidence type="ECO:0000256" key="7">
    <source>
        <dbReference type="ARBA" id="ARBA00022490"/>
    </source>
</evidence>
<dbReference type="InterPro" id="IPR050061">
    <property type="entry name" value="MurCDEF_pg_biosynth"/>
</dbReference>
<comment type="similarity">
    <text evidence="4 19">Belongs to the MurCDEF family.</text>
</comment>
<evidence type="ECO:0000256" key="19">
    <source>
        <dbReference type="HAMAP-Rule" id="MF_00046"/>
    </source>
</evidence>
<dbReference type="SUPFAM" id="SSF53244">
    <property type="entry name" value="MurD-like peptide ligases, peptide-binding domain"/>
    <property type="match status" value="1"/>
</dbReference>
<reference evidence="23" key="1">
    <citation type="submission" date="2013-10" db="EMBL/GenBank/DDBJ databases">
        <title>Antibiotic resistance diversity of beta-lactamase producers in the General Hospital Vienna.</title>
        <authorList>
            <person name="Barisic I."/>
            <person name="Mitteregger D."/>
            <person name="Hirschl A.M."/>
            <person name="Noehammer C."/>
            <person name="Wiesinger-Mayr H."/>
        </authorList>
    </citation>
    <scope>NUCLEOTIDE SEQUENCE [LARGE SCALE GENOMIC DNA]</scope>
    <source>
        <strain evidence="23">IS43</strain>
    </source>
</reference>
<dbReference type="eggNOG" id="COG0773">
    <property type="taxonomic scope" value="Bacteria"/>
</dbReference>
<keyword evidence="7 19" id="KW-0963">Cytoplasm</keyword>
<dbReference type="UniPathway" id="UPA00219"/>
<gene>
    <name evidence="19" type="primary">murC</name>
</gene>
<dbReference type="AlphaFoldDB" id="W1DS30"/>
<evidence type="ECO:0000313" key="24">
    <source>
        <dbReference type="Proteomes" id="UP000019183"/>
    </source>
</evidence>
<dbReference type="Gene3D" id="3.40.1190.10">
    <property type="entry name" value="Mur-like, catalytic domain"/>
    <property type="match status" value="1"/>
</dbReference>
<dbReference type="SUPFAM" id="SSF51984">
    <property type="entry name" value="MurCD N-terminal domain"/>
    <property type="match status" value="1"/>
</dbReference>
<evidence type="ECO:0000256" key="12">
    <source>
        <dbReference type="ARBA" id="ARBA00022960"/>
    </source>
</evidence>
<evidence type="ECO:0000259" key="21">
    <source>
        <dbReference type="Pfam" id="PF02875"/>
    </source>
</evidence>
<comment type="function">
    <text evidence="1 19">Cell wall formation.</text>
</comment>
<dbReference type="Pfam" id="PF08245">
    <property type="entry name" value="Mur_ligase_M"/>
    <property type="match status" value="1"/>
</dbReference>
<dbReference type="InterPro" id="IPR016185">
    <property type="entry name" value="PreATP-grasp_dom_sf"/>
</dbReference>
<dbReference type="Gene3D" id="3.40.50.720">
    <property type="entry name" value="NAD(P)-binding Rossmann-like Domain"/>
    <property type="match status" value="1"/>
</dbReference>
<dbReference type="Pfam" id="PF02875">
    <property type="entry name" value="Mur_ligase_C"/>
    <property type="match status" value="1"/>
</dbReference>
<dbReference type="GO" id="GO:0008360">
    <property type="term" value="P:regulation of cell shape"/>
    <property type="evidence" value="ECO:0007669"/>
    <property type="project" value="UniProtKB-KW"/>
</dbReference>
<keyword evidence="15 19" id="KW-0961">Cell wall biogenesis/degradation</keyword>
<name>W1DS30_KLEPN</name>
<keyword evidence="9 19" id="KW-0132">Cell division</keyword>
<evidence type="ECO:0000256" key="6">
    <source>
        <dbReference type="ARBA" id="ARBA00021749"/>
    </source>
</evidence>
<dbReference type="GO" id="GO:0005524">
    <property type="term" value="F:ATP binding"/>
    <property type="evidence" value="ECO:0007669"/>
    <property type="project" value="UniProtKB-UniRule"/>
</dbReference>
<dbReference type="NCBIfam" id="TIGR01082">
    <property type="entry name" value="murC"/>
    <property type="match status" value="1"/>
</dbReference>
<dbReference type="Pfam" id="PF01225">
    <property type="entry name" value="Mur_ligase"/>
    <property type="match status" value="1"/>
</dbReference>
<comment type="pathway">
    <text evidence="17">Glycan biosynthesis.</text>
</comment>
<dbReference type="GO" id="GO:0008763">
    <property type="term" value="F:UDP-N-acetylmuramate-L-alanine ligase activity"/>
    <property type="evidence" value="ECO:0007669"/>
    <property type="project" value="UniProtKB-UniRule"/>
</dbReference>
<keyword evidence="11 19" id="KW-0067">ATP-binding</keyword>
<evidence type="ECO:0000256" key="3">
    <source>
        <dbReference type="ARBA" id="ARBA00004752"/>
    </source>
</evidence>
<evidence type="ECO:0000256" key="18">
    <source>
        <dbReference type="ARBA" id="ARBA00079022"/>
    </source>
</evidence>
<keyword evidence="12 19" id="KW-0133">Cell shape</keyword>
<comment type="catalytic activity">
    <reaction evidence="16 19">
        <text>UDP-N-acetyl-alpha-D-muramate + L-alanine + ATP = UDP-N-acetyl-alpha-D-muramoyl-L-alanine + ADP + phosphate + H(+)</text>
        <dbReference type="Rhea" id="RHEA:23372"/>
        <dbReference type="ChEBI" id="CHEBI:15378"/>
        <dbReference type="ChEBI" id="CHEBI:30616"/>
        <dbReference type="ChEBI" id="CHEBI:43474"/>
        <dbReference type="ChEBI" id="CHEBI:57972"/>
        <dbReference type="ChEBI" id="CHEBI:70757"/>
        <dbReference type="ChEBI" id="CHEBI:83898"/>
        <dbReference type="ChEBI" id="CHEBI:456216"/>
        <dbReference type="EC" id="6.3.2.8"/>
    </reaction>
</comment>